<feature type="compositionally biased region" description="Pro residues" evidence="2">
    <location>
        <begin position="915"/>
        <end position="937"/>
    </location>
</feature>
<dbReference type="Pfam" id="PF00514">
    <property type="entry name" value="Arm"/>
    <property type="match status" value="1"/>
</dbReference>
<dbReference type="PROSITE" id="PS50176">
    <property type="entry name" value="ARM_REPEAT"/>
    <property type="match status" value="8"/>
</dbReference>
<feature type="repeat" description="ARM" evidence="1">
    <location>
        <begin position="679"/>
        <end position="721"/>
    </location>
</feature>
<feature type="compositionally biased region" description="Polar residues" evidence="2">
    <location>
        <begin position="967"/>
        <end position="977"/>
    </location>
</feature>
<dbReference type="SUPFAM" id="SSF48371">
    <property type="entry name" value="ARM repeat"/>
    <property type="match status" value="1"/>
</dbReference>
<protein>
    <submittedName>
        <fullName evidence="3">BcatA</fullName>
    </submittedName>
</protein>
<feature type="region of interest" description="Disordered" evidence="2">
    <location>
        <begin position="841"/>
        <end position="977"/>
    </location>
</feature>
<feature type="region of interest" description="Disordered" evidence="2">
    <location>
        <begin position="778"/>
        <end position="828"/>
    </location>
</feature>
<feature type="repeat" description="ARM" evidence="1">
    <location>
        <begin position="236"/>
        <end position="273"/>
    </location>
</feature>
<organism evidence="3">
    <name type="scientific">Amphimedon queenslandica</name>
    <name type="common">Sponge</name>
    <dbReference type="NCBI Taxonomy" id="400682"/>
    <lineage>
        <taxon>Eukaryota</taxon>
        <taxon>Metazoa</taxon>
        <taxon>Porifera</taxon>
        <taxon>Demospongiae</taxon>
        <taxon>Heteroscleromorpha</taxon>
        <taxon>Haplosclerida</taxon>
        <taxon>Niphatidae</taxon>
        <taxon>Amphimedon</taxon>
    </lineage>
</organism>
<dbReference type="AlphaFoldDB" id="E2IJA6"/>
<feature type="compositionally biased region" description="Low complexity" evidence="2">
    <location>
        <begin position="847"/>
        <end position="858"/>
    </location>
</feature>
<reference evidence="4" key="3">
    <citation type="submission" date="2024-06" db="UniProtKB">
        <authorList>
            <consortium name="EnsemblMetazoa"/>
        </authorList>
    </citation>
    <scope>IDENTIFICATION</scope>
</reference>
<feature type="repeat" description="ARM" evidence="1">
    <location>
        <begin position="574"/>
        <end position="616"/>
    </location>
</feature>
<feature type="compositionally biased region" description="Low complexity" evidence="2">
    <location>
        <begin position="779"/>
        <end position="790"/>
    </location>
</feature>
<reference evidence="3" key="1">
    <citation type="journal article" date="2010" name="Evol. Dev.">
        <title>Structure and expression of conserved Wnt pathway components in the demosponge Amphimedon queenslandica.</title>
        <authorList>
            <person name="Adamska M."/>
            <person name="Larroux C."/>
            <person name="Adamski M."/>
            <person name="Green K."/>
            <person name="Lovas E."/>
            <person name="Koop D."/>
            <person name="Richards G.S."/>
            <person name="Zwafink C."/>
            <person name="Degnan B.M."/>
        </authorList>
    </citation>
    <scope>NUCLEOTIDE SEQUENCE</scope>
</reference>
<evidence type="ECO:0000313" key="3">
    <source>
        <dbReference type="EMBL" id="ADO16578.1"/>
    </source>
</evidence>
<feature type="repeat" description="ARM" evidence="1">
    <location>
        <begin position="320"/>
        <end position="362"/>
    </location>
</feature>
<sequence>MDLVNQDYHQPPSHLFDSENHDYEIKSLCDRKQRLLSELQHNPYHQREIQSQINAIDRDILYYQQQKQHPITPNTSNPITPTTMENLGFPNGYGKQGPFTSPGDSAFASGVTTKAHSIVEDIDDLEQLTTDDFPPPSTTISHGHAPPPVQQPHLPPGVGQSQERIANDQLIQSTSGDRVRLTMFPGSSAEGEEVPNTQVAPERQSNLQRMTQSTQIIRAAVQNLVNYQSNTELTAKALPEIISLLSHQDQTVITEASKLIHDLSKKEASLTAINANPAAVKGIIQTLASVNNAEVQKPLSGAVHNISSNSQGLLVIYNCSGIPFLVRLLTSPVDAVLFYAVTTIHNMLLHFEPAKMDVRLAGGLEKMVALLVKDNVKFLAITVDCLHILAYGHQDSKLIVLASGGPSLLVRIMRIYTYEKLLWTVSRLLKALSVCSSNKPEIVQAGGMQVLSLHLGHRSNRLVQNILFTLRNLSDAATKQDNLDELLQQLIGFLSSNDVHYLTCAAGVLSNLTCNNAKNKTMVCQLRGIEALLRTIGNNTDKGEVIERCVCTLRHITSRHLAAEMAQNAIRELNGIPMLMNLLQPQTRYPLIKALIGLFRNLSLCSDNHTVLREQGCIPKLWQLLNRSFQELQRRSGQPGMALGIVDGVSMNEVVECSTAALHLLARDPYNRLIMRQLNVIPMFVQLLYMRNEGIQRAAVGGLSELALDPEGAEQIEREGAPTPLGELLHSPNEGIAAYAAAVLFCLSDDRNGELPHLPADIGGGVPYRQDYMGLDTNPPQSYYSTSTPPLHQQQLRGHYSNPGSVPGSQPFTPNMSEPPSGLMTPHSEFELPLDFDEYAHGAGSYHHSGVHTPGSHPHSGHHTPSHPHHSGIHTPGGGSHPHSAHHSGIHTPAGGSHSGVHTPNHYLPSSYPQNPAPPIPHHPIAPQAPPTHPYHQPPQQSMGPNYYRVQTQGGNYNPPSPALMDTANTGWIDTDL</sequence>
<feature type="compositionally biased region" description="Polar residues" evidence="2">
    <location>
        <begin position="791"/>
        <end position="818"/>
    </location>
</feature>
<dbReference type="Gene3D" id="1.25.10.10">
    <property type="entry name" value="Leucine-rich Repeat Variant"/>
    <property type="match status" value="1"/>
</dbReference>
<dbReference type="OrthoDB" id="195736at2759"/>
<dbReference type="InterPro" id="IPR000225">
    <property type="entry name" value="Armadillo"/>
</dbReference>
<dbReference type="EnsemblMetazoa" id="NM_001279305.1">
    <property type="protein sequence ID" value="NP_001266234.1"/>
    <property type="gene ID" value="GeneID_100616086"/>
</dbReference>
<dbReference type="InterPro" id="IPR016024">
    <property type="entry name" value="ARM-type_fold"/>
</dbReference>
<dbReference type="Proteomes" id="UP000007879">
    <property type="component" value="Unassembled WGS sequence"/>
</dbReference>
<gene>
    <name evidence="4" type="primary">100616086</name>
</gene>
<feature type="compositionally biased region" description="Pro residues" evidence="2">
    <location>
        <begin position="145"/>
        <end position="155"/>
    </location>
</feature>
<feature type="compositionally biased region" description="Basic residues" evidence="2">
    <location>
        <begin position="859"/>
        <end position="872"/>
    </location>
</feature>
<keyword evidence="5" id="KW-1185">Reference proteome</keyword>
<dbReference type="GO" id="GO:0007155">
    <property type="term" value="P:cell adhesion"/>
    <property type="evidence" value="ECO:0007669"/>
    <property type="project" value="InterPro"/>
</dbReference>
<feature type="repeat" description="ARM" evidence="1">
    <location>
        <begin position="485"/>
        <end position="523"/>
    </location>
</feature>
<dbReference type="InterPro" id="IPR013284">
    <property type="entry name" value="Beta-catenin"/>
</dbReference>
<feature type="repeat" description="ARM" evidence="1">
    <location>
        <begin position="278"/>
        <end position="321"/>
    </location>
</feature>
<proteinExistence type="evidence at transcript level"/>
<feature type="region of interest" description="Disordered" evidence="2">
    <location>
        <begin position="128"/>
        <end position="161"/>
    </location>
</feature>
<feature type="repeat" description="ARM" evidence="1">
    <location>
        <begin position="404"/>
        <end position="447"/>
    </location>
</feature>
<dbReference type="EMBL" id="HM561519">
    <property type="protein sequence ID" value="ADO16578.1"/>
    <property type="molecule type" value="mRNA"/>
</dbReference>
<evidence type="ECO:0000313" key="5">
    <source>
        <dbReference type="Proteomes" id="UP000007879"/>
    </source>
</evidence>
<name>E2IJA6_AMPQE</name>
<feature type="repeat" description="ARM" evidence="1">
    <location>
        <begin position="362"/>
        <end position="404"/>
    </location>
</feature>
<evidence type="ECO:0000256" key="2">
    <source>
        <dbReference type="SAM" id="MobiDB-lite"/>
    </source>
</evidence>
<dbReference type="GO" id="GO:0045296">
    <property type="term" value="F:cadherin binding"/>
    <property type="evidence" value="ECO:0007669"/>
    <property type="project" value="InterPro"/>
</dbReference>
<dbReference type="InterPro" id="IPR011989">
    <property type="entry name" value="ARM-like"/>
</dbReference>
<accession>E2IJA6</accession>
<reference evidence="5" key="2">
    <citation type="journal article" date="2010" name="Nature">
        <title>The Amphimedon queenslandica genome and the evolution of animal complexity.</title>
        <authorList>
            <person name="Srivastava M."/>
            <person name="Simakov O."/>
            <person name="Chapman J."/>
            <person name="Fahey B."/>
            <person name="Gauthier M.E."/>
            <person name="Mitros T."/>
            <person name="Richards G.S."/>
            <person name="Conaco C."/>
            <person name="Dacre M."/>
            <person name="Hellsten U."/>
            <person name="Larroux C."/>
            <person name="Putnam N.H."/>
            <person name="Stanke M."/>
            <person name="Adamska M."/>
            <person name="Darling A."/>
            <person name="Degnan S.M."/>
            <person name="Oakley T.H."/>
            <person name="Plachetzki D.C."/>
            <person name="Zhai Y."/>
            <person name="Adamski M."/>
            <person name="Calcino A."/>
            <person name="Cummins S.F."/>
            <person name="Goodstein D.M."/>
            <person name="Harris C."/>
            <person name="Jackson D.J."/>
            <person name="Leys S.P."/>
            <person name="Shu S."/>
            <person name="Woodcroft B.J."/>
            <person name="Vervoort M."/>
            <person name="Kosik K.S."/>
            <person name="Manning G."/>
            <person name="Degnan B.M."/>
            <person name="Rokhsar D.S."/>
        </authorList>
    </citation>
    <scope>NUCLEOTIDE SEQUENCE [LARGE SCALE GENOMIC DNA]</scope>
</reference>
<dbReference type="PRINTS" id="PR01869">
    <property type="entry name" value="BCATNINFAMLY"/>
</dbReference>
<dbReference type="KEGG" id="aqu:100616086"/>
<evidence type="ECO:0000256" key="1">
    <source>
        <dbReference type="PROSITE-ProRule" id="PRU00259"/>
    </source>
</evidence>
<feature type="compositionally biased region" description="Polar residues" evidence="2">
    <location>
        <begin position="949"/>
        <end position="958"/>
    </location>
</feature>
<dbReference type="PANTHER" id="PTHR45976">
    <property type="entry name" value="ARMADILLO SEGMENT POLARITY PROTEIN"/>
    <property type="match status" value="1"/>
</dbReference>
<evidence type="ECO:0000313" key="4">
    <source>
        <dbReference type="EnsemblMetazoa" id="NP_001266234.1"/>
    </source>
</evidence>
<dbReference type="SMART" id="SM00185">
    <property type="entry name" value="ARM"/>
    <property type="match status" value="12"/>
</dbReference>
<dbReference type="CDD" id="cd21719">
    <property type="entry name" value="CTNNAbd_CTNNB1-like"/>
    <property type="match status" value="1"/>
</dbReference>